<organism evidence="2 3">
    <name type="scientific">Leptolinea tardivitalis</name>
    <dbReference type="NCBI Taxonomy" id="229920"/>
    <lineage>
        <taxon>Bacteria</taxon>
        <taxon>Bacillati</taxon>
        <taxon>Chloroflexota</taxon>
        <taxon>Anaerolineae</taxon>
        <taxon>Anaerolineales</taxon>
        <taxon>Anaerolineaceae</taxon>
        <taxon>Leptolinea</taxon>
    </lineage>
</organism>
<dbReference type="RefSeq" id="WP_062421638.1">
    <property type="nucleotide sequence ID" value="NZ_BBYA01000009.1"/>
</dbReference>
<feature type="transmembrane region" description="Helical" evidence="1">
    <location>
        <begin position="158"/>
        <end position="182"/>
    </location>
</feature>
<gene>
    <name evidence="2" type="ORF">ADM99_03135</name>
</gene>
<dbReference type="OrthoDB" id="166615at2"/>
<reference evidence="2 3" key="1">
    <citation type="submission" date="2015-07" db="EMBL/GenBank/DDBJ databases">
        <title>Genome sequence of Leptolinea tardivitalis DSM 16556.</title>
        <authorList>
            <person name="Hemp J."/>
            <person name="Ward L.M."/>
            <person name="Pace L.A."/>
            <person name="Fischer W.W."/>
        </authorList>
    </citation>
    <scope>NUCLEOTIDE SEQUENCE [LARGE SCALE GENOMIC DNA]</scope>
    <source>
        <strain evidence="2 3">YMTK-2</strain>
    </source>
</reference>
<dbReference type="Pfam" id="PF11667">
    <property type="entry name" value="DUF3267"/>
    <property type="match status" value="1"/>
</dbReference>
<comment type="caution">
    <text evidence="2">The sequence shown here is derived from an EMBL/GenBank/DDBJ whole genome shotgun (WGS) entry which is preliminary data.</text>
</comment>
<feature type="transmembrane region" description="Helical" evidence="1">
    <location>
        <begin position="130"/>
        <end position="152"/>
    </location>
</feature>
<evidence type="ECO:0000313" key="2">
    <source>
        <dbReference type="EMBL" id="KPL73241.1"/>
    </source>
</evidence>
<sequence length="207" mass="22969">MNIKSAMDTLPPGYIQTAEFNLRENAKLVLWLNIIGFVLFVFAALSVPVYIRYIRPQSAAGMFSFTINNLGEAGMIILVLLVDLIILVILHEGTHGLCFWLLTGKRPVYNIGPGYAYAAAPNVFLKKFPYIVTAVSPLVVLTVVGMVLLPIIPDKLVFHTALIMVMNIAGAVGDLWIVGMLITRREPLYIRDSGDKVEFFQIPYKPS</sequence>
<dbReference type="EMBL" id="LGCK01000006">
    <property type="protein sequence ID" value="KPL73241.1"/>
    <property type="molecule type" value="Genomic_DNA"/>
</dbReference>
<feature type="transmembrane region" description="Helical" evidence="1">
    <location>
        <begin position="28"/>
        <end position="53"/>
    </location>
</feature>
<keyword evidence="1" id="KW-0472">Membrane</keyword>
<dbReference type="AlphaFoldDB" id="A0A0P6X1T8"/>
<protein>
    <recommendedName>
        <fullName evidence="4">Zincin peptidase</fullName>
    </recommendedName>
</protein>
<accession>A0A0P6X1T8</accession>
<evidence type="ECO:0000256" key="1">
    <source>
        <dbReference type="SAM" id="Phobius"/>
    </source>
</evidence>
<evidence type="ECO:0000313" key="3">
    <source>
        <dbReference type="Proteomes" id="UP000050430"/>
    </source>
</evidence>
<keyword evidence="1" id="KW-1133">Transmembrane helix</keyword>
<dbReference type="STRING" id="229920.ADM99_03135"/>
<dbReference type="InterPro" id="IPR021683">
    <property type="entry name" value="DUF3267"/>
</dbReference>
<keyword evidence="1" id="KW-0812">Transmembrane</keyword>
<name>A0A0P6X1T8_9CHLR</name>
<proteinExistence type="predicted"/>
<dbReference type="Proteomes" id="UP000050430">
    <property type="component" value="Unassembled WGS sequence"/>
</dbReference>
<feature type="transmembrane region" description="Helical" evidence="1">
    <location>
        <begin position="73"/>
        <end position="90"/>
    </location>
</feature>
<keyword evidence="3" id="KW-1185">Reference proteome</keyword>
<evidence type="ECO:0008006" key="4">
    <source>
        <dbReference type="Google" id="ProtNLM"/>
    </source>
</evidence>